<name>A0A3P7NLE8_DIBLA</name>
<proteinExistence type="predicted"/>
<dbReference type="Proteomes" id="UP000281553">
    <property type="component" value="Unassembled WGS sequence"/>
</dbReference>
<evidence type="ECO:0000256" key="1">
    <source>
        <dbReference type="SAM" id="MobiDB-lite"/>
    </source>
</evidence>
<dbReference type="AlphaFoldDB" id="A0A3P7NLE8"/>
<keyword evidence="3" id="KW-1185">Reference proteome</keyword>
<protein>
    <submittedName>
        <fullName evidence="2">Uncharacterized protein</fullName>
    </submittedName>
</protein>
<dbReference type="EMBL" id="UYRU01108775">
    <property type="protein sequence ID" value="VDN43685.1"/>
    <property type="molecule type" value="Genomic_DNA"/>
</dbReference>
<accession>A0A3P7NLE8</accession>
<evidence type="ECO:0000313" key="3">
    <source>
        <dbReference type="Proteomes" id="UP000281553"/>
    </source>
</evidence>
<sequence>MYSTCLTLMMRKKRRRMMKKKTKKKSMGRRRKSMTTGVRHHARKRCAVSVRPLFSRRARTPLTWTRWRRTWMRASLAAQNRAFL</sequence>
<gene>
    <name evidence="2" type="ORF">DILT_LOCUS19157</name>
</gene>
<feature type="region of interest" description="Disordered" evidence="1">
    <location>
        <begin position="13"/>
        <end position="44"/>
    </location>
</feature>
<reference evidence="2 3" key="1">
    <citation type="submission" date="2018-11" db="EMBL/GenBank/DDBJ databases">
        <authorList>
            <consortium name="Pathogen Informatics"/>
        </authorList>
    </citation>
    <scope>NUCLEOTIDE SEQUENCE [LARGE SCALE GENOMIC DNA]</scope>
</reference>
<organism evidence="2 3">
    <name type="scientific">Dibothriocephalus latus</name>
    <name type="common">Fish tapeworm</name>
    <name type="synonym">Diphyllobothrium latum</name>
    <dbReference type="NCBI Taxonomy" id="60516"/>
    <lineage>
        <taxon>Eukaryota</taxon>
        <taxon>Metazoa</taxon>
        <taxon>Spiralia</taxon>
        <taxon>Lophotrochozoa</taxon>
        <taxon>Platyhelminthes</taxon>
        <taxon>Cestoda</taxon>
        <taxon>Eucestoda</taxon>
        <taxon>Diphyllobothriidea</taxon>
        <taxon>Diphyllobothriidae</taxon>
        <taxon>Dibothriocephalus</taxon>
    </lineage>
</organism>
<evidence type="ECO:0000313" key="2">
    <source>
        <dbReference type="EMBL" id="VDN43685.1"/>
    </source>
</evidence>